<gene>
    <name evidence="2" type="ORF">E6C27_scaffold270G00160</name>
</gene>
<keyword evidence="2" id="KW-0808">Transferase</keyword>
<accession>A0A5A7T7J8</accession>
<feature type="domain" description="Reverse transcriptase Ty1/copia-type" evidence="1">
    <location>
        <begin position="306"/>
        <end position="389"/>
    </location>
</feature>
<dbReference type="PANTHER" id="PTHR34222:SF37">
    <property type="entry name" value="RETROTRANSPOSON GAG DOMAIN-CONTAINING PROTEIN"/>
    <property type="match status" value="1"/>
</dbReference>
<sequence>MPLNSIHYQNKKWTFAEKLPRTIPVIQYSRIEEVDRIYDFLVGLNLKFNVVHGRILGQGPTPSLMEVCSKVQLKEDRTSAMNILTTFAIDCATSSVRFSTYYYSEKNNKKPVSICEHRKKQWHTKKLCWKLHGHPPRGKKHPPNDKKNTVQAYVRFKCHRTSNSIKSHFPHNHINQPNLSPLSTVTFGGRPRLLSLLRNGGLGHSLMTIPVLPGSFSSPTNLRKWGYQEKNWHLDEYDLSLEIPIALRKVMEEMKALEKNNTLELCALPKGHKTMGCKWVFTPKYKADGTLDRHKARLALYQHVKNTFLNKDLEEESQGYSQGHSDHTLFTKVTKAGKIVVLIVYVDDIVLSGNDIVEILQLEKKMGDEFEIKNLGNLKYFLKIEFMQTPYEEHMEAVIRILRYLETTFGNGLMFRRTDTRCTIPILTGQGLLLIENPPLGIVLLCEEISLLGGVRNKELWP</sequence>
<keyword evidence="2" id="KW-0695">RNA-directed DNA polymerase</keyword>
<comment type="caution">
    <text evidence="2">The sequence shown here is derived from an EMBL/GenBank/DDBJ whole genome shotgun (WGS) entry which is preliminary data.</text>
</comment>
<dbReference type="OrthoDB" id="46422at2759"/>
<dbReference type="EMBL" id="SSTE01018746">
    <property type="protein sequence ID" value="KAA0038186.1"/>
    <property type="molecule type" value="Genomic_DNA"/>
</dbReference>
<protein>
    <submittedName>
        <fullName evidence="2">Reverse transcriptase</fullName>
    </submittedName>
</protein>
<dbReference type="InterPro" id="IPR013103">
    <property type="entry name" value="RVT_2"/>
</dbReference>
<dbReference type="Pfam" id="PF07727">
    <property type="entry name" value="RVT_2"/>
    <property type="match status" value="1"/>
</dbReference>
<organism evidence="2 3">
    <name type="scientific">Cucumis melo var. makuwa</name>
    <name type="common">Oriental melon</name>
    <dbReference type="NCBI Taxonomy" id="1194695"/>
    <lineage>
        <taxon>Eukaryota</taxon>
        <taxon>Viridiplantae</taxon>
        <taxon>Streptophyta</taxon>
        <taxon>Embryophyta</taxon>
        <taxon>Tracheophyta</taxon>
        <taxon>Spermatophyta</taxon>
        <taxon>Magnoliopsida</taxon>
        <taxon>eudicotyledons</taxon>
        <taxon>Gunneridae</taxon>
        <taxon>Pentapetalae</taxon>
        <taxon>rosids</taxon>
        <taxon>fabids</taxon>
        <taxon>Cucurbitales</taxon>
        <taxon>Cucurbitaceae</taxon>
        <taxon>Benincaseae</taxon>
        <taxon>Cucumis</taxon>
    </lineage>
</organism>
<evidence type="ECO:0000259" key="1">
    <source>
        <dbReference type="Pfam" id="PF07727"/>
    </source>
</evidence>
<dbReference type="PANTHER" id="PTHR34222">
    <property type="entry name" value="GAG_PRE-INTEGRS DOMAIN-CONTAINING PROTEIN"/>
    <property type="match status" value="1"/>
</dbReference>
<keyword evidence="2" id="KW-0548">Nucleotidyltransferase</keyword>
<evidence type="ECO:0000313" key="2">
    <source>
        <dbReference type="EMBL" id="KAA0038186.1"/>
    </source>
</evidence>
<reference evidence="2 3" key="1">
    <citation type="submission" date="2019-08" db="EMBL/GenBank/DDBJ databases">
        <title>Draft genome sequences of two oriental melons (Cucumis melo L. var makuwa).</title>
        <authorList>
            <person name="Kwon S.-Y."/>
        </authorList>
    </citation>
    <scope>NUCLEOTIDE SEQUENCE [LARGE SCALE GENOMIC DNA]</scope>
    <source>
        <strain evidence="3">cv. SW 3</strain>
        <tissue evidence="2">Leaf</tissue>
    </source>
</reference>
<evidence type="ECO:0000313" key="3">
    <source>
        <dbReference type="Proteomes" id="UP000321393"/>
    </source>
</evidence>
<dbReference type="Proteomes" id="UP000321393">
    <property type="component" value="Unassembled WGS sequence"/>
</dbReference>
<name>A0A5A7T7J8_CUCMM</name>
<proteinExistence type="predicted"/>
<dbReference type="GO" id="GO:0003964">
    <property type="term" value="F:RNA-directed DNA polymerase activity"/>
    <property type="evidence" value="ECO:0007669"/>
    <property type="project" value="UniProtKB-KW"/>
</dbReference>
<dbReference type="AlphaFoldDB" id="A0A5A7T7J8"/>